<sequence>MGGKKLTTKTVKRKGAPTHPGSRRAAQLERCHLRETRLAQGKGVAGRKRGAKVDKLLSIILLLPSEWSCIPDLPAFHSFLQSSFLPRHAAELSEIESQRRAGRPPSAREVALRAQAEKEQQDYETGMEVPDLLSEVNVRLLREWEGDERQLSLFRMRRISGKFQQQYDMVQKGQHKELELEDARNAAGASSSSSKTAATPAAAPAAPDAMVL</sequence>
<feature type="region of interest" description="Disordered" evidence="2">
    <location>
        <begin position="95"/>
        <end position="125"/>
    </location>
</feature>
<organism evidence="3 4">
    <name type="scientific">Tilletiopsis washingtonensis</name>
    <dbReference type="NCBI Taxonomy" id="58919"/>
    <lineage>
        <taxon>Eukaryota</taxon>
        <taxon>Fungi</taxon>
        <taxon>Dikarya</taxon>
        <taxon>Basidiomycota</taxon>
        <taxon>Ustilaginomycotina</taxon>
        <taxon>Exobasidiomycetes</taxon>
        <taxon>Entylomatales</taxon>
        <taxon>Entylomatales incertae sedis</taxon>
        <taxon>Tilletiopsis</taxon>
    </lineage>
</organism>
<evidence type="ECO:0000313" key="4">
    <source>
        <dbReference type="Proteomes" id="UP000245946"/>
    </source>
</evidence>
<evidence type="ECO:0000256" key="1">
    <source>
        <dbReference type="ARBA" id="ARBA00034127"/>
    </source>
</evidence>
<dbReference type="Proteomes" id="UP000245946">
    <property type="component" value="Unassembled WGS sequence"/>
</dbReference>
<keyword evidence="4" id="KW-1185">Reference proteome</keyword>
<dbReference type="OrthoDB" id="270284at2759"/>
<dbReference type="PANTHER" id="PTHR13349">
    <property type="entry name" value="TRANSLATION MACHINERY-ASSOCIATED PROTEIN 16"/>
    <property type="match status" value="1"/>
</dbReference>
<dbReference type="Pfam" id="PF11176">
    <property type="entry name" value="Tma16"/>
    <property type="match status" value="1"/>
</dbReference>
<dbReference type="RefSeq" id="XP_025596506.1">
    <property type="nucleotide sequence ID" value="XM_025741015.1"/>
</dbReference>
<dbReference type="GO" id="GO:0005634">
    <property type="term" value="C:nucleus"/>
    <property type="evidence" value="ECO:0007669"/>
    <property type="project" value="TreeGrafter"/>
</dbReference>
<feature type="compositionally biased region" description="Low complexity" evidence="2">
    <location>
        <begin position="186"/>
        <end position="212"/>
    </location>
</feature>
<dbReference type="AlphaFoldDB" id="A0A316Z356"/>
<feature type="region of interest" description="Disordered" evidence="2">
    <location>
        <begin position="1"/>
        <end position="27"/>
    </location>
</feature>
<dbReference type="STRING" id="58919.A0A316Z356"/>
<evidence type="ECO:0000313" key="3">
    <source>
        <dbReference type="EMBL" id="PWN96227.1"/>
    </source>
</evidence>
<evidence type="ECO:0000256" key="2">
    <source>
        <dbReference type="SAM" id="MobiDB-lite"/>
    </source>
</evidence>
<reference evidence="3 4" key="1">
    <citation type="journal article" date="2018" name="Mol. Biol. Evol.">
        <title>Broad Genomic Sampling Reveals a Smut Pathogenic Ancestry of the Fungal Clade Ustilaginomycotina.</title>
        <authorList>
            <person name="Kijpornyongpan T."/>
            <person name="Mondo S.J."/>
            <person name="Barry K."/>
            <person name="Sandor L."/>
            <person name="Lee J."/>
            <person name="Lipzen A."/>
            <person name="Pangilinan J."/>
            <person name="LaButti K."/>
            <person name="Hainaut M."/>
            <person name="Henrissat B."/>
            <person name="Grigoriev I.V."/>
            <person name="Spatafora J.W."/>
            <person name="Aime M.C."/>
        </authorList>
    </citation>
    <scope>NUCLEOTIDE SEQUENCE [LARGE SCALE GENOMIC DNA]</scope>
    <source>
        <strain evidence="3 4">MCA 4186</strain>
    </source>
</reference>
<dbReference type="GeneID" id="37268559"/>
<dbReference type="Gene3D" id="1.20.1440.170">
    <property type="entry name" value="Translation machinery-associated protein 16-like"/>
    <property type="match status" value="1"/>
</dbReference>
<name>A0A316Z356_9BASI</name>
<dbReference type="PANTHER" id="PTHR13349:SF2">
    <property type="entry name" value="TRANSLATION MACHINERY-ASSOCIATED PROTEIN 16"/>
    <property type="match status" value="1"/>
</dbReference>
<dbReference type="InterPro" id="IPR038356">
    <property type="entry name" value="Tma16_sf"/>
</dbReference>
<proteinExistence type="inferred from homology"/>
<accession>A0A316Z356</accession>
<feature type="region of interest" description="Disordered" evidence="2">
    <location>
        <begin position="172"/>
        <end position="212"/>
    </location>
</feature>
<protein>
    <recommendedName>
        <fullName evidence="5">Translation machinery-associated protein 16</fullName>
    </recommendedName>
</protein>
<feature type="compositionally biased region" description="Basic and acidic residues" evidence="2">
    <location>
        <begin position="174"/>
        <end position="184"/>
    </location>
</feature>
<dbReference type="InterPro" id="IPR021346">
    <property type="entry name" value="Tma16"/>
</dbReference>
<dbReference type="EMBL" id="KZ819300">
    <property type="protein sequence ID" value="PWN96227.1"/>
    <property type="molecule type" value="Genomic_DNA"/>
</dbReference>
<feature type="compositionally biased region" description="Basic residues" evidence="2">
    <location>
        <begin position="1"/>
        <end position="16"/>
    </location>
</feature>
<comment type="similarity">
    <text evidence="1">Belongs to the TMA16 family.</text>
</comment>
<gene>
    <name evidence="3" type="ORF">FA09DRAFT_321379</name>
</gene>
<evidence type="ECO:0008006" key="5">
    <source>
        <dbReference type="Google" id="ProtNLM"/>
    </source>
</evidence>